<feature type="transmembrane region" description="Helical" evidence="1">
    <location>
        <begin position="165"/>
        <end position="187"/>
    </location>
</feature>
<reference evidence="2" key="1">
    <citation type="journal article" date="2022" name="Int. J. Syst. Evol. Microbiol.">
        <title>Genome-based, phenotypic and chemotaxonomic classification of Faecalibacterium strains: proposal of three novel species Faecalibacterium duncaniae sp. nov., Faecalibacterium hattorii sp. nov. and Faecalibacterium gallinarum sp. nov. .</title>
        <authorList>
            <person name="Sakamoto M."/>
            <person name="Sakurai N."/>
            <person name="Tanno H."/>
            <person name="Iino T."/>
            <person name="Ohkuma M."/>
            <person name="Endo A."/>
        </authorList>
    </citation>
    <scope>NUCLEOTIDE SEQUENCE</scope>
    <source>
        <strain evidence="2">JCM 17207</strain>
    </source>
</reference>
<feature type="transmembrane region" description="Helical" evidence="1">
    <location>
        <begin position="207"/>
        <end position="227"/>
    </location>
</feature>
<evidence type="ECO:0000313" key="3">
    <source>
        <dbReference type="Proteomes" id="UP001055185"/>
    </source>
</evidence>
<keyword evidence="1" id="KW-0472">Membrane</keyword>
<gene>
    <name evidence="2" type="ORF">JCM17207_00050</name>
</gene>
<feature type="transmembrane region" description="Helical" evidence="1">
    <location>
        <begin position="98"/>
        <end position="118"/>
    </location>
</feature>
<feature type="transmembrane region" description="Helical" evidence="1">
    <location>
        <begin position="299"/>
        <end position="318"/>
    </location>
</feature>
<keyword evidence="1" id="KW-0812">Transmembrane</keyword>
<dbReference type="GO" id="GO:0005886">
    <property type="term" value="C:plasma membrane"/>
    <property type="evidence" value="ECO:0007669"/>
    <property type="project" value="TreeGrafter"/>
</dbReference>
<organism evidence="2 3">
    <name type="scientific">Faecalibacterium gallinarum</name>
    <dbReference type="NCBI Taxonomy" id="2903556"/>
    <lineage>
        <taxon>Bacteria</taxon>
        <taxon>Bacillati</taxon>
        <taxon>Bacillota</taxon>
        <taxon>Clostridia</taxon>
        <taxon>Eubacteriales</taxon>
        <taxon>Oscillospiraceae</taxon>
        <taxon>Faecalibacterium</taxon>
    </lineage>
</organism>
<feature type="transmembrane region" description="Helical" evidence="1">
    <location>
        <begin position="325"/>
        <end position="346"/>
    </location>
</feature>
<dbReference type="GO" id="GO:0015293">
    <property type="term" value="F:symporter activity"/>
    <property type="evidence" value="ECO:0007669"/>
    <property type="project" value="InterPro"/>
</dbReference>
<evidence type="ECO:0000256" key="1">
    <source>
        <dbReference type="SAM" id="Phobius"/>
    </source>
</evidence>
<dbReference type="Proteomes" id="UP001055185">
    <property type="component" value="Unassembled WGS sequence"/>
</dbReference>
<evidence type="ECO:0000313" key="2">
    <source>
        <dbReference type="EMBL" id="GJN63380.1"/>
    </source>
</evidence>
<feature type="transmembrane region" description="Helical" evidence="1">
    <location>
        <begin position="277"/>
        <end position="293"/>
    </location>
</feature>
<dbReference type="PANTHER" id="PTHR11328">
    <property type="entry name" value="MAJOR FACILITATOR SUPERFAMILY DOMAIN-CONTAINING PROTEIN"/>
    <property type="match status" value="1"/>
</dbReference>
<dbReference type="PANTHER" id="PTHR11328:SF28">
    <property type="entry name" value="MAJOR FACILITATOR SUPERFAMILY DOMAIN-CONTAINING PROTEIN 12"/>
    <property type="match status" value="1"/>
</dbReference>
<dbReference type="Pfam" id="PF13347">
    <property type="entry name" value="MFS_2"/>
    <property type="match status" value="1"/>
</dbReference>
<dbReference type="AlphaFoldDB" id="A0AA37IV03"/>
<protein>
    <submittedName>
        <fullName evidence="2">Sugar transporter</fullName>
    </submittedName>
</protein>
<feature type="transmembrane region" description="Helical" evidence="1">
    <location>
        <begin position="366"/>
        <end position="389"/>
    </location>
</feature>
<sequence length="505" mass="54958">MAKIRSLPDKFYDKNYEQNGIHRVPLWRIGCFALNNTATNLYMFMMTYVSYYLMGFVGVGMVVASSFSMMMRMWDGVTDPFVGFMVDKTNGKFGKNRPFMVIGNIILCITSFVMFHFTHLLPEGGVRFIFFIVINCIYYLGYTCQCVVTKSAQSCLTNDPKQRPLFASFDGVYNTILFAGLAVVAANMADAAKDVGGYSSTQFFHQLWLFTAVLSGIFTVLAVIAIAPKDRSEFFGTGKAIKIGLKDYWDTLKGNRAIQMLVLSASTDKLASTAKTGAVNVALFACIAGSTLLQGTVTAMTTIPSCIVTFLAISTLATRLGQKEAMVVGSIGGIVTNLLLSALWLLGDPTSMTIDPVAGTLNWGYFLILHILLTVVAAGFQGISGNIVIPMTADCADYEVYRTGKYVPGLMGTLFSFVDKMVSSFAPMIAGLVFAACGFTDHNPVMGDVVTPQLKLGVVFLAYGMLILGLICNLIAMKFYPLSKEKMASIQNEIVAIKEKAMNAQ</sequence>
<dbReference type="InterPro" id="IPR036259">
    <property type="entry name" value="MFS_trans_sf"/>
</dbReference>
<feature type="transmembrane region" description="Helical" evidence="1">
    <location>
        <begin position="410"/>
        <end position="436"/>
    </location>
</feature>
<dbReference type="GO" id="GO:0008643">
    <property type="term" value="P:carbohydrate transport"/>
    <property type="evidence" value="ECO:0007669"/>
    <property type="project" value="InterPro"/>
</dbReference>
<feature type="transmembrane region" description="Helical" evidence="1">
    <location>
        <begin position="42"/>
        <end position="64"/>
    </location>
</feature>
<dbReference type="EMBL" id="BQKV01000001">
    <property type="protein sequence ID" value="GJN63380.1"/>
    <property type="molecule type" value="Genomic_DNA"/>
</dbReference>
<feature type="transmembrane region" description="Helical" evidence="1">
    <location>
        <begin position="456"/>
        <end position="477"/>
    </location>
</feature>
<dbReference type="InterPro" id="IPR039672">
    <property type="entry name" value="MFS_2"/>
</dbReference>
<dbReference type="SUPFAM" id="SSF103473">
    <property type="entry name" value="MFS general substrate transporter"/>
    <property type="match status" value="1"/>
</dbReference>
<comment type="caution">
    <text evidence="2">The sequence shown here is derived from an EMBL/GenBank/DDBJ whole genome shotgun (WGS) entry which is preliminary data.</text>
</comment>
<feature type="transmembrane region" description="Helical" evidence="1">
    <location>
        <begin position="124"/>
        <end position="144"/>
    </location>
</feature>
<keyword evidence="1" id="KW-1133">Transmembrane helix</keyword>
<name>A0AA37IV03_9FIRM</name>
<dbReference type="RefSeq" id="WP_238315407.1">
    <property type="nucleotide sequence ID" value="NZ_BQKV01000001.1"/>
</dbReference>
<keyword evidence="2" id="KW-0762">Sugar transport</keyword>
<proteinExistence type="predicted"/>
<keyword evidence="2" id="KW-0813">Transport</keyword>
<keyword evidence="3" id="KW-1185">Reference proteome</keyword>
<accession>A0AA37IV03</accession>